<dbReference type="Proteomes" id="UP000623467">
    <property type="component" value="Unassembled WGS sequence"/>
</dbReference>
<organism evidence="1 2">
    <name type="scientific">Mycena sanguinolenta</name>
    <dbReference type="NCBI Taxonomy" id="230812"/>
    <lineage>
        <taxon>Eukaryota</taxon>
        <taxon>Fungi</taxon>
        <taxon>Dikarya</taxon>
        <taxon>Basidiomycota</taxon>
        <taxon>Agaricomycotina</taxon>
        <taxon>Agaricomycetes</taxon>
        <taxon>Agaricomycetidae</taxon>
        <taxon>Agaricales</taxon>
        <taxon>Marasmiineae</taxon>
        <taxon>Mycenaceae</taxon>
        <taxon>Mycena</taxon>
    </lineage>
</organism>
<dbReference type="InterPro" id="IPR032675">
    <property type="entry name" value="LRR_dom_sf"/>
</dbReference>
<protein>
    <recommendedName>
        <fullName evidence="3">F-box domain-containing protein</fullName>
    </recommendedName>
</protein>
<dbReference type="SUPFAM" id="SSF52058">
    <property type="entry name" value="L domain-like"/>
    <property type="match status" value="1"/>
</dbReference>
<accession>A0A8H6Z226</accession>
<dbReference type="OrthoDB" id="2745898at2759"/>
<comment type="caution">
    <text evidence="1">The sequence shown here is derived from an EMBL/GenBank/DDBJ whole genome shotgun (WGS) entry which is preliminary data.</text>
</comment>
<dbReference type="EMBL" id="JACAZH010000004">
    <property type="protein sequence ID" value="KAF7371190.1"/>
    <property type="molecule type" value="Genomic_DNA"/>
</dbReference>
<reference evidence="1" key="1">
    <citation type="submission" date="2020-05" db="EMBL/GenBank/DDBJ databases">
        <title>Mycena genomes resolve the evolution of fungal bioluminescence.</title>
        <authorList>
            <person name="Tsai I.J."/>
        </authorList>
    </citation>
    <scope>NUCLEOTIDE SEQUENCE</scope>
    <source>
        <strain evidence="1">160909Yilan</strain>
    </source>
</reference>
<dbReference type="Gene3D" id="3.80.10.10">
    <property type="entry name" value="Ribonuclease Inhibitor"/>
    <property type="match status" value="1"/>
</dbReference>
<proteinExistence type="predicted"/>
<dbReference type="AlphaFoldDB" id="A0A8H6Z226"/>
<evidence type="ECO:0000313" key="1">
    <source>
        <dbReference type="EMBL" id="KAF7371190.1"/>
    </source>
</evidence>
<evidence type="ECO:0008006" key="3">
    <source>
        <dbReference type="Google" id="ProtNLM"/>
    </source>
</evidence>
<keyword evidence="2" id="KW-1185">Reference proteome</keyword>
<sequence>MRIPQELVDEIISEFDLSKGYDPGSAEILKSCALVSRSFATRCQARLFARISVRDYGRDIGPRDAILAHTISAKLSKRLSALLSRSPHLANYIRILDLCYNSGMREASFIPQILSAVTALTSLTLANRHDFGGFFPVSSFAVGAFSLPSLRRVELSGYQFRNVFDLEFFLSKAKCLKGLTLREIDFDDFQPVDIESFPPWESTLGEMKLETLCLDKLHRTVVTSMLHSFTKVDMRHLKSLCIRNSPLTEFLRANSRSLHKLKIGSSPGSTFELSDGDVPDPQILAGGNCLNSIDFEADDLNSILTFVPLLGDLHNLTTLKTIRITLQHKLSRAHTSKNAEWDRLDQLLESLPTGIRVDIYAAFDRHATVMDAPDVDAIKNRLPMLGNRGALHVYQNPRAHIYLNMLGGNGRIIMGR</sequence>
<name>A0A8H6Z226_9AGAR</name>
<evidence type="ECO:0000313" key="2">
    <source>
        <dbReference type="Proteomes" id="UP000623467"/>
    </source>
</evidence>
<gene>
    <name evidence="1" type="ORF">MSAN_00754500</name>
</gene>